<reference evidence="1" key="1">
    <citation type="journal article" date="2021" name="Proc. Natl. Acad. Sci. U.S.A.">
        <title>A Catalog of Tens of Thousands of Viruses from Human Metagenomes Reveals Hidden Associations with Chronic Diseases.</title>
        <authorList>
            <person name="Tisza M.J."/>
            <person name="Buck C.B."/>
        </authorList>
    </citation>
    <scope>NUCLEOTIDE SEQUENCE</scope>
    <source>
        <strain evidence="1">Ctrub15</strain>
    </source>
</reference>
<protein>
    <recommendedName>
        <fullName evidence="2">Tail fiber protein</fullName>
    </recommendedName>
</protein>
<name>A0A8S5LVC2_9CAUD</name>
<dbReference type="EMBL" id="BK014743">
    <property type="protein sequence ID" value="DAD73731.1"/>
    <property type="molecule type" value="Genomic_DNA"/>
</dbReference>
<evidence type="ECO:0008006" key="2">
    <source>
        <dbReference type="Google" id="ProtNLM"/>
    </source>
</evidence>
<proteinExistence type="predicted"/>
<organism evidence="1">
    <name type="scientific">Podoviridae sp. ctrub15</name>
    <dbReference type="NCBI Taxonomy" id="2826581"/>
    <lineage>
        <taxon>Viruses</taxon>
        <taxon>Duplodnaviria</taxon>
        <taxon>Heunggongvirae</taxon>
        <taxon>Uroviricota</taxon>
        <taxon>Caudoviricetes</taxon>
    </lineage>
</organism>
<evidence type="ECO:0000313" key="1">
    <source>
        <dbReference type="EMBL" id="DAD73731.1"/>
    </source>
</evidence>
<sequence length="236" mass="25260">MSDDLKTLVAQEVAKQLAAIAADQTTKKVLDFLASPPVVLATASRALTVNDLNRVYLLTSPIDSPLSVELTLPTAAECVGKSVSFINIGIVGSQLTIKATNGEHIYGGMNTDPSFFTLTLANSCGLTLVTDGYNWIANSGIARGVIVETWRSGTEWYRVWSDGFIEQGGVVPDGSGHQSFNKTFVKPFTTADYTITASGEYSAGGLDNRVQPDSATQFTYSHGFTNASMRFFACGY</sequence>
<accession>A0A8S5LVC2</accession>